<comment type="caution">
    <text evidence="2">The sequence shown here is derived from an EMBL/GenBank/DDBJ whole genome shotgun (WGS) entry which is preliminary data.</text>
</comment>
<protein>
    <submittedName>
        <fullName evidence="2">Uncharacterized protein</fullName>
    </submittedName>
</protein>
<dbReference type="Proteomes" id="UP000440578">
    <property type="component" value="Unassembled WGS sequence"/>
</dbReference>
<accession>A0A6A4WAM6</accession>
<keyword evidence="3" id="KW-1185">Reference proteome</keyword>
<proteinExistence type="predicted"/>
<name>A0A6A4WAM6_AMPAM</name>
<dbReference type="EMBL" id="VIIS01001241">
    <property type="protein sequence ID" value="KAF0300690.1"/>
    <property type="molecule type" value="Genomic_DNA"/>
</dbReference>
<evidence type="ECO:0000313" key="2">
    <source>
        <dbReference type="EMBL" id="KAF0300690.1"/>
    </source>
</evidence>
<evidence type="ECO:0000313" key="3">
    <source>
        <dbReference type="Proteomes" id="UP000440578"/>
    </source>
</evidence>
<reference evidence="2 3" key="1">
    <citation type="submission" date="2019-07" db="EMBL/GenBank/DDBJ databases">
        <title>Draft genome assembly of a fouling barnacle, Amphibalanus amphitrite (Darwin, 1854): The first reference genome for Thecostraca.</title>
        <authorList>
            <person name="Kim W."/>
        </authorList>
    </citation>
    <scope>NUCLEOTIDE SEQUENCE [LARGE SCALE GENOMIC DNA]</scope>
    <source>
        <strain evidence="2">SNU_AA5</strain>
        <tissue evidence="2">Soma without cirri and trophi</tissue>
    </source>
</reference>
<dbReference type="AlphaFoldDB" id="A0A6A4WAM6"/>
<organism evidence="2 3">
    <name type="scientific">Amphibalanus amphitrite</name>
    <name type="common">Striped barnacle</name>
    <name type="synonym">Balanus amphitrite</name>
    <dbReference type="NCBI Taxonomy" id="1232801"/>
    <lineage>
        <taxon>Eukaryota</taxon>
        <taxon>Metazoa</taxon>
        <taxon>Ecdysozoa</taxon>
        <taxon>Arthropoda</taxon>
        <taxon>Crustacea</taxon>
        <taxon>Multicrustacea</taxon>
        <taxon>Cirripedia</taxon>
        <taxon>Thoracica</taxon>
        <taxon>Thoracicalcarea</taxon>
        <taxon>Balanomorpha</taxon>
        <taxon>Balanoidea</taxon>
        <taxon>Balanidae</taxon>
        <taxon>Amphibalaninae</taxon>
        <taxon>Amphibalanus</taxon>
    </lineage>
</organism>
<feature type="region of interest" description="Disordered" evidence="1">
    <location>
        <begin position="27"/>
        <end position="47"/>
    </location>
</feature>
<evidence type="ECO:0000256" key="1">
    <source>
        <dbReference type="SAM" id="MobiDB-lite"/>
    </source>
</evidence>
<gene>
    <name evidence="2" type="ORF">FJT64_026838</name>
</gene>
<sequence>MHSNDVLDNAVKEFFITVKRKDGERYKSKSLHTLNPTPPRPAPSRAVQPGLLRIAPRRLTLLATPTLM</sequence>